<feature type="domain" description="Enoyl reductase (ER)" evidence="5">
    <location>
        <begin position="10"/>
        <end position="356"/>
    </location>
</feature>
<dbReference type="InterPro" id="IPR036291">
    <property type="entry name" value="NAD(P)-bd_dom_sf"/>
</dbReference>
<evidence type="ECO:0000256" key="1">
    <source>
        <dbReference type="ARBA" id="ARBA00022723"/>
    </source>
</evidence>
<dbReference type="Gene3D" id="3.40.50.720">
    <property type="entry name" value="NAD(P)-binding Rossmann-like Domain"/>
    <property type="match status" value="1"/>
</dbReference>
<evidence type="ECO:0000313" key="7">
    <source>
        <dbReference type="EMBL" id="CAB4954103.1"/>
    </source>
</evidence>
<dbReference type="CDD" id="cd08279">
    <property type="entry name" value="Zn_ADH_class_III"/>
    <property type="match status" value="1"/>
</dbReference>
<dbReference type="GO" id="GO:0051903">
    <property type="term" value="F:S-(hydroxymethyl)glutathione dehydrogenase [NAD(P)+] activity"/>
    <property type="evidence" value="ECO:0007669"/>
    <property type="project" value="TreeGrafter"/>
</dbReference>
<dbReference type="PANTHER" id="PTHR43880">
    <property type="entry name" value="ALCOHOL DEHYDROGENASE"/>
    <property type="match status" value="1"/>
</dbReference>
<evidence type="ECO:0000256" key="4">
    <source>
        <dbReference type="ARBA" id="ARBA00023027"/>
    </source>
</evidence>
<evidence type="ECO:0000256" key="3">
    <source>
        <dbReference type="ARBA" id="ARBA00023002"/>
    </source>
</evidence>
<dbReference type="EMBL" id="CAFBIZ010000216">
    <property type="protein sequence ID" value="CAB4851998.1"/>
    <property type="molecule type" value="Genomic_DNA"/>
</dbReference>
<dbReference type="PANTHER" id="PTHR43880:SF12">
    <property type="entry name" value="ALCOHOL DEHYDROGENASE CLASS-3"/>
    <property type="match status" value="1"/>
</dbReference>
<gene>
    <name evidence="6" type="ORF">UFOPK3268_01458</name>
    <name evidence="7" type="ORF">UFOPK3752_01849</name>
    <name evidence="8" type="ORF">UFOPK4150_01337</name>
</gene>
<dbReference type="EMBL" id="CAFBPU010000026">
    <property type="protein sequence ID" value="CAB5034337.1"/>
    <property type="molecule type" value="Genomic_DNA"/>
</dbReference>
<keyword evidence="2" id="KW-0862">Zinc</keyword>
<dbReference type="EMBL" id="CAFBND010000097">
    <property type="protein sequence ID" value="CAB4954103.1"/>
    <property type="molecule type" value="Genomic_DNA"/>
</dbReference>
<dbReference type="InterPro" id="IPR013154">
    <property type="entry name" value="ADH-like_N"/>
</dbReference>
<protein>
    <submittedName>
        <fullName evidence="7">Unannotated protein</fullName>
    </submittedName>
</protein>
<dbReference type="AlphaFoldDB" id="A0A6J7KGV5"/>
<evidence type="ECO:0000256" key="2">
    <source>
        <dbReference type="ARBA" id="ARBA00022833"/>
    </source>
</evidence>
<dbReference type="SUPFAM" id="SSF50129">
    <property type="entry name" value="GroES-like"/>
    <property type="match status" value="1"/>
</dbReference>
<dbReference type="SUPFAM" id="SSF51735">
    <property type="entry name" value="NAD(P)-binding Rossmann-fold domains"/>
    <property type="match status" value="1"/>
</dbReference>
<dbReference type="InterPro" id="IPR013149">
    <property type="entry name" value="ADH-like_C"/>
</dbReference>
<dbReference type="SMART" id="SM00829">
    <property type="entry name" value="PKS_ER"/>
    <property type="match status" value="1"/>
</dbReference>
<dbReference type="GO" id="GO:0046294">
    <property type="term" value="P:formaldehyde catabolic process"/>
    <property type="evidence" value="ECO:0007669"/>
    <property type="project" value="TreeGrafter"/>
</dbReference>
<dbReference type="PROSITE" id="PS00059">
    <property type="entry name" value="ADH_ZINC"/>
    <property type="match status" value="1"/>
</dbReference>
<sequence length="368" mass="38291">MRAAVLWEPGTTFEISSVDLAEPGPNDVVVELRAAGVCASDLSLTTTFGQPTPVVLGHEGAGVVAQIGESVTSVAVGDHVIVVWVPPCRTCVPCVRGDEYLCANRRSSASQRAGEPDTRPQRLWSAGKPVFQGMNTATFAERTVVPSNAVVRVDDDVPFHIAALLGCAVPTGAGAALKSANVQPGDNVAVIGCGAVGLSAIMGAMVAGAAELVAIDPMQARRDLALTLGATRAVAPDELATAVRDFDVVIDAVGAPPTVEAAWKAARRGGTVTVVGAGRPDQQVAISAYEVFHDDKKLTGSFHGGISMHRDLPLLVRLWRTGRLPIDRLISGTADLADINEVVRAQQSGEALRTVLTMNGFDPQRNAG</sequence>
<keyword evidence="3" id="KW-0560">Oxidoreductase</keyword>
<proteinExistence type="predicted"/>
<evidence type="ECO:0000313" key="8">
    <source>
        <dbReference type="EMBL" id="CAB5034337.1"/>
    </source>
</evidence>
<reference evidence="7" key="1">
    <citation type="submission" date="2020-05" db="EMBL/GenBank/DDBJ databases">
        <authorList>
            <person name="Chiriac C."/>
            <person name="Salcher M."/>
            <person name="Ghai R."/>
            <person name="Kavagutti S V."/>
        </authorList>
    </citation>
    <scope>NUCLEOTIDE SEQUENCE</scope>
</reference>
<accession>A0A6J7KGV5</accession>
<organism evidence="7">
    <name type="scientific">freshwater metagenome</name>
    <dbReference type="NCBI Taxonomy" id="449393"/>
    <lineage>
        <taxon>unclassified sequences</taxon>
        <taxon>metagenomes</taxon>
        <taxon>ecological metagenomes</taxon>
    </lineage>
</organism>
<evidence type="ECO:0000313" key="6">
    <source>
        <dbReference type="EMBL" id="CAB4851998.1"/>
    </source>
</evidence>
<dbReference type="Gene3D" id="3.90.180.10">
    <property type="entry name" value="Medium-chain alcohol dehydrogenases, catalytic domain"/>
    <property type="match status" value="1"/>
</dbReference>
<keyword evidence="4" id="KW-0520">NAD</keyword>
<dbReference type="GO" id="GO:0008270">
    <property type="term" value="F:zinc ion binding"/>
    <property type="evidence" value="ECO:0007669"/>
    <property type="project" value="InterPro"/>
</dbReference>
<evidence type="ECO:0000259" key="5">
    <source>
        <dbReference type="SMART" id="SM00829"/>
    </source>
</evidence>
<dbReference type="Pfam" id="PF00107">
    <property type="entry name" value="ADH_zinc_N"/>
    <property type="match status" value="1"/>
</dbReference>
<name>A0A6J7KGV5_9ZZZZ</name>
<dbReference type="GO" id="GO:0005829">
    <property type="term" value="C:cytosol"/>
    <property type="evidence" value="ECO:0007669"/>
    <property type="project" value="TreeGrafter"/>
</dbReference>
<dbReference type="InterPro" id="IPR011032">
    <property type="entry name" value="GroES-like_sf"/>
</dbReference>
<dbReference type="InterPro" id="IPR002328">
    <property type="entry name" value="ADH_Zn_CS"/>
</dbReference>
<dbReference type="InterPro" id="IPR020843">
    <property type="entry name" value="ER"/>
</dbReference>
<keyword evidence="1" id="KW-0479">Metal-binding</keyword>
<dbReference type="Pfam" id="PF08240">
    <property type="entry name" value="ADH_N"/>
    <property type="match status" value="1"/>
</dbReference>